<protein>
    <submittedName>
        <fullName evidence="2">Uncharacterized protein</fullName>
    </submittedName>
</protein>
<dbReference type="Proteomes" id="UP000321583">
    <property type="component" value="Unassembled WGS sequence"/>
</dbReference>
<feature type="compositionally biased region" description="Basic and acidic residues" evidence="1">
    <location>
        <begin position="43"/>
        <end position="52"/>
    </location>
</feature>
<evidence type="ECO:0000313" key="3">
    <source>
        <dbReference type="Proteomes" id="UP000321583"/>
    </source>
</evidence>
<comment type="caution">
    <text evidence="2">The sequence shown here is derived from an EMBL/GenBank/DDBJ whole genome shotgun (WGS) entry which is preliminary data.</text>
</comment>
<evidence type="ECO:0000313" key="2">
    <source>
        <dbReference type="EMBL" id="TWH03613.1"/>
    </source>
</evidence>
<name>A0A562D1M2_9GAMM</name>
<organism evidence="2 3">
    <name type="scientific">Pseudoxanthomonas taiwanensis J19</name>
    <dbReference type="NCBI Taxonomy" id="935569"/>
    <lineage>
        <taxon>Bacteria</taxon>
        <taxon>Pseudomonadati</taxon>
        <taxon>Pseudomonadota</taxon>
        <taxon>Gammaproteobacteria</taxon>
        <taxon>Lysobacterales</taxon>
        <taxon>Lysobacteraceae</taxon>
        <taxon>Pseudoxanthomonas</taxon>
    </lineage>
</organism>
<dbReference type="AlphaFoldDB" id="A0A562D1M2"/>
<evidence type="ECO:0000256" key="1">
    <source>
        <dbReference type="SAM" id="MobiDB-lite"/>
    </source>
</evidence>
<reference evidence="2 3" key="1">
    <citation type="submission" date="2019-07" db="EMBL/GenBank/DDBJ databases">
        <title>Genome sequencing of lignin-degrading bacterial isolates.</title>
        <authorList>
            <person name="Gladden J."/>
        </authorList>
    </citation>
    <scope>NUCLEOTIDE SEQUENCE [LARGE SCALE GENOMIC DNA]</scope>
    <source>
        <strain evidence="2 3">J19</strain>
    </source>
</reference>
<sequence>MATLLVLAASLSWSAWRWPQGARVSPVSTISAVSSTRAAATEIDSRRRDRPSARSAVSSEVPASWPRPSSEPITAAYGKIV</sequence>
<keyword evidence="3" id="KW-1185">Reference proteome</keyword>
<proteinExistence type="predicted"/>
<gene>
    <name evidence="2" type="ORF">L613_000800000420</name>
</gene>
<feature type="region of interest" description="Disordered" evidence="1">
    <location>
        <begin position="38"/>
        <end position="70"/>
    </location>
</feature>
<dbReference type="EMBL" id="VLJS01000113">
    <property type="protein sequence ID" value="TWH03613.1"/>
    <property type="molecule type" value="Genomic_DNA"/>
</dbReference>
<accession>A0A562D1M2</accession>